<dbReference type="Proteomes" id="UP000672934">
    <property type="component" value="Unassembled WGS sequence"/>
</dbReference>
<accession>A0A916N229</accession>
<proteinExistence type="predicted"/>
<reference evidence="1" key="1">
    <citation type="submission" date="2021-03" db="EMBL/GenBank/DDBJ databases">
        <authorList>
            <person name="Peeters C."/>
        </authorList>
    </citation>
    <scope>NUCLEOTIDE SEQUENCE</scope>
    <source>
        <strain evidence="1">LMG 31506</strain>
    </source>
</reference>
<keyword evidence="2" id="KW-1185">Reference proteome</keyword>
<sequence>MTSSITSNSIKLMKGEVLLDTDNGGGKITANEVVDGVSNNLFPDVSELDRTYGRIGLRKSFASVNTTTTDSYLGAHAIVLKQPDDPNVSITMFTTKSWTDQRVAAANNIQSYLAKSVKWPGQVLGVQLAGQRSVQLLLRVGDSLPKVGQSLVLIQNEGLGSEFSQFVRVQNVATQTRQFTVLVGGQSVTFTGVMVTLTISAQLQYTFTGPDPSPLDLGSSAGAICRDTQVANAANYYGVADLIANVAPGDIAVQAKSIYSQLVPSAQSQTPLTNLSAAGTTNPAVQSGQANQTLTLVLSGPSYVYVPTSVMPGTWTLGPYSDDKQGNVIVTSSGTVVGTISYATNTVQFTQTPSTGTLTMSWMPAGVPILPQNTASIDINQTNRVNVFVMTLIPSPSPRRLQVSYMSQGNWYTMQDQGGSSTGSIKAADPSIGAGTIVYATGTVTITLGSLPDDASSILFTWASPANVFNRSNTAPPAPYVEFTITPPAGQQLVQSGLTITWPKLPSGTNTAALDPATQTFSGDGTGYARWANGQYLLRMAPNTITATGTVFTANYNLGTKKTAHFNAPLRDGSGNLSVSLPDTNVVAGTVKVTWNVLINDYSLISNIPAQMQYFRTDPYITAQDNGSGVLKRYNGDGTSTTVTNGAVNYVAGTVTFKPDVIVKIAQPLFQSNLIGYMKNANGIGIDRSDPVYQNTLQGIQYYDAAATYPNDTTGSVDVEYMTTSGSATQQTATMSQWGINLMYQYAETMVPGSTMFTWAGATYYDDLVGNLYSGFNPLTNAGTLSGSINYSTGLATITQWTSGGANSLSLKSMLTTQGNVPVDFASFRIPAAPVVPGSLQIQFSPVTGGSVSVTANADGSISGTNVLGLVNYQTGVVNLRFGKLVTAAGNESQVWYNAAAVTADGKIFKPYPAFASTIVFNAVAYSYLPLDASILGLDPVRLPTDGRVPIFQKGYVVVVHHTAKQVVTPANGTVVDVGRVRVAAMRVVDSSNPPVVMDPSMYTTNLDAGTLTFGPTVSTSGMTGTIYVENRVEDMAMASDVQITGRIALTKQLTHTYPAGEAKVSSALIMGDLQARMSLSFAQTTWASVFSDTVSGGSPSSNYNFASYPLVVTDQSAIQERWALVFTSSSSFNIIGEAVGNIGTGTINADTFPTNPATGQPYFTLKSNGWGGGWAIGNVLRFNTAGANYPLWLARTVLQSTATGQSDSFRLQIRGDIDA</sequence>
<comment type="caution">
    <text evidence="1">The sequence shown here is derived from an EMBL/GenBank/DDBJ whole genome shotgun (WGS) entry which is preliminary data.</text>
</comment>
<dbReference type="EMBL" id="CAJPUY010000001">
    <property type="protein sequence ID" value="CAG2126921.1"/>
    <property type="molecule type" value="Genomic_DNA"/>
</dbReference>
<dbReference type="AlphaFoldDB" id="A0A916N229"/>
<protein>
    <recommendedName>
        <fullName evidence="3">Curculin (Mannose-binding) lectin protein</fullName>
    </recommendedName>
</protein>
<name>A0A916N229_9BURK</name>
<dbReference type="RefSeq" id="WP_211945258.1">
    <property type="nucleotide sequence ID" value="NZ_CAJPUY010000001.1"/>
</dbReference>
<gene>
    <name evidence="1" type="ORF">LMG31506_00239</name>
</gene>
<evidence type="ECO:0000313" key="2">
    <source>
        <dbReference type="Proteomes" id="UP000672934"/>
    </source>
</evidence>
<evidence type="ECO:0008006" key="3">
    <source>
        <dbReference type="Google" id="ProtNLM"/>
    </source>
</evidence>
<organism evidence="1 2">
    <name type="scientific">Cupriavidus yeoncheonensis</name>
    <dbReference type="NCBI Taxonomy" id="1462994"/>
    <lineage>
        <taxon>Bacteria</taxon>
        <taxon>Pseudomonadati</taxon>
        <taxon>Pseudomonadota</taxon>
        <taxon>Betaproteobacteria</taxon>
        <taxon>Burkholderiales</taxon>
        <taxon>Burkholderiaceae</taxon>
        <taxon>Cupriavidus</taxon>
    </lineage>
</organism>
<evidence type="ECO:0000313" key="1">
    <source>
        <dbReference type="EMBL" id="CAG2126921.1"/>
    </source>
</evidence>